<evidence type="ECO:0000256" key="6">
    <source>
        <dbReference type="ARBA" id="ARBA00023049"/>
    </source>
</evidence>
<evidence type="ECO:0000256" key="7">
    <source>
        <dbReference type="SAM" id="SignalP"/>
    </source>
</evidence>
<dbReference type="GO" id="GO:0004222">
    <property type="term" value="F:metalloendopeptidase activity"/>
    <property type="evidence" value="ECO:0007669"/>
    <property type="project" value="InterPro"/>
</dbReference>
<feature type="signal peptide" evidence="7">
    <location>
        <begin position="1"/>
        <end position="21"/>
    </location>
</feature>
<evidence type="ECO:0008006" key="10">
    <source>
        <dbReference type="Google" id="ProtNLM"/>
    </source>
</evidence>
<keyword evidence="9" id="KW-1185">Reference proteome</keyword>
<keyword evidence="6" id="KW-0482">Metalloprotease</keyword>
<dbReference type="Proteomes" id="UP000317977">
    <property type="component" value="Unassembled WGS sequence"/>
</dbReference>
<keyword evidence="2" id="KW-0645">Protease</keyword>
<dbReference type="InterPro" id="IPR013424">
    <property type="entry name" value="Ice-binding_C"/>
</dbReference>
<keyword evidence="3" id="KW-0479">Metal-binding</keyword>
<keyword evidence="4" id="KW-0378">Hydrolase</keyword>
<dbReference type="InterPro" id="IPR001577">
    <property type="entry name" value="Peptidase_M8"/>
</dbReference>
<dbReference type="EMBL" id="SJPX01000006">
    <property type="protein sequence ID" value="TWU47133.1"/>
    <property type="molecule type" value="Genomic_DNA"/>
</dbReference>
<evidence type="ECO:0000313" key="9">
    <source>
        <dbReference type="Proteomes" id="UP000317977"/>
    </source>
</evidence>
<proteinExistence type="predicted"/>
<dbReference type="NCBIfam" id="TIGR02595">
    <property type="entry name" value="PEP_CTERM"/>
    <property type="match status" value="1"/>
</dbReference>
<dbReference type="GO" id="GO:0007155">
    <property type="term" value="P:cell adhesion"/>
    <property type="evidence" value="ECO:0007669"/>
    <property type="project" value="InterPro"/>
</dbReference>
<comment type="caution">
    <text evidence="8">The sequence shown here is derived from an EMBL/GenBank/DDBJ whole genome shotgun (WGS) entry which is preliminary data.</text>
</comment>
<sequence length="284" mass="29998" precursor="true">MRLISALLFVAIWASVRGQTAANAALVIDINYAGTPAYAPAFVNAKLTWESRLSGYQDGTVLFASPGSSYNTGQTISSVFISASVATDDGVGGRLGHASVTHYAQDTLGFVLATDATIEFDSDDIALLSLAELEALVNHEVAHAIGFGSLWTQNNVYVNGTGEFLGTNATLAWQNEFSQTGTADVEVEGGLGTIGGHWNENLNGDGLTGITDSMGRDMRDELMTGWLNTNSFISDMTVASFTDIGFTTRVVPVPEPASGVLLGLLLLIGIGRRRIRSAPKNAFI</sequence>
<evidence type="ECO:0000313" key="8">
    <source>
        <dbReference type="EMBL" id="TWU47133.1"/>
    </source>
</evidence>
<dbReference type="RefSeq" id="WP_146537520.1">
    <property type="nucleotide sequence ID" value="NZ_SJPX01000006.1"/>
</dbReference>
<reference evidence="8 9" key="1">
    <citation type="submission" date="2019-02" db="EMBL/GenBank/DDBJ databases">
        <title>Deep-cultivation of Planctomycetes and their phenomic and genomic characterization uncovers novel biology.</title>
        <authorList>
            <person name="Wiegand S."/>
            <person name="Jogler M."/>
            <person name="Boedeker C."/>
            <person name="Pinto D."/>
            <person name="Vollmers J."/>
            <person name="Rivas-Marin E."/>
            <person name="Kohn T."/>
            <person name="Peeters S.H."/>
            <person name="Heuer A."/>
            <person name="Rast P."/>
            <person name="Oberbeckmann S."/>
            <person name="Bunk B."/>
            <person name="Jeske O."/>
            <person name="Meyerdierks A."/>
            <person name="Storesund J.E."/>
            <person name="Kallscheuer N."/>
            <person name="Luecker S."/>
            <person name="Lage O.M."/>
            <person name="Pohl T."/>
            <person name="Merkel B.J."/>
            <person name="Hornburger P."/>
            <person name="Mueller R.-W."/>
            <person name="Bruemmer F."/>
            <person name="Labrenz M."/>
            <person name="Spormann A.M."/>
            <person name="Op Den Camp H."/>
            <person name="Overmann J."/>
            <person name="Amann R."/>
            <person name="Jetten M.S.M."/>
            <person name="Mascher T."/>
            <person name="Medema M.H."/>
            <person name="Devos D.P."/>
            <person name="Kaster A.-K."/>
            <person name="Ovreas L."/>
            <person name="Rohde M."/>
            <person name="Galperin M.Y."/>
            <person name="Jogler C."/>
        </authorList>
    </citation>
    <scope>NUCLEOTIDE SEQUENCE [LARGE SCALE GENOMIC DNA]</scope>
    <source>
        <strain evidence="8 9">Poly59</strain>
    </source>
</reference>
<organism evidence="8 9">
    <name type="scientific">Rubripirellula reticaptiva</name>
    <dbReference type="NCBI Taxonomy" id="2528013"/>
    <lineage>
        <taxon>Bacteria</taxon>
        <taxon>Pseudomonadati</taxon>
        <taxon>Planctomycetota</taxon>
        <taxon>Planctomycetia</taxon>
        <taxon>Pirellulales</taxon>
        <taxon>Pirellulaceae</taxon>
        <taxon>Rubripirellula</taxon>
    </lineage>
</organism>
<dbReference type="GO" id="GO:0006508">
    <property type="term" value="P:proteolysis"/>
    <property type="evidence" value="ECO:0007669"/>
    <property type="project" value="UniProtKB-KW"/>
</dbReference>
<dbReference type="Pfam" id="PF01457">
    <property type="entry name" value="Peptidase_M8"/>
    <property type="match status" value="1"/>
</dbReference>
<dbReference type="AlphaFoldDB" id="A0A5C6EBJ1"/>
<evidence type="ECO:0000256" key="4">
    <source>
        <dbReference type="ARBA" id="ARBA00022801"/>
    </source>
</evidence>
<keyword evidence="5" id="KW-0862">Zinc</keyword>
<evidence type="ECO:0000256" key="3">
    <source>
        <dbReference type="ARBA" id="ARBA00022723"/>
    </source>
</evidence>
<dbReference type="OrthoDB" id="264225at2"/>
<evidence type="ECO:0000256" key="5">
    <source>
        <dbReference type="ARBA" id="ARBA00022833"/>
    </source>
</evidence>
<evidence type="ECO:0000256" key="2">
    <source>
        <dbReference type="ARBA" id="ARBA00022670"/>
    </source>
</evidence>
<dbReference type="SUPFAM" id="SSF55486">
    <property type="entry name" value="Metalloproteases ('zincins'), catalytic domain"/>
    <property type="match status" value="1"/>
</dbReference>
<dbReference type="GO" id="GO:0016020">
    <property type="term" value="C:membrane"/>
    <property type="evidence" value="ECO:0007669"/>
    <property type="project" value="InterPro"/>
</dbReference>
<comment type="cofactor">
    <cofactor evidence="1">
        <name>Zn(2+)</name>
        <dbReference type="ChEBI" id="CHEBI:29105"/>
    </cofactor>
</comment>
<name>A0A5C6EBJ1_9BACT</name>
<dbReference type="Gene3D" id="3.90.132.10">
    <property type="entry name" value="Leishmanolysin , domain 2"/>
    <property type="match status" value="1"/>
</dbReference>
<accession>A0A5C6EBJ1</accession>
<gene>
    <name evidence="8" type="ORF">Poly59_61080</name>
</gene>
<dbReference type="GO" id="GO:0046872">
    <property type="term" value="F:metal ion binding"/>
    <property type="evidence" value="ECO:0007669"/>
    <property type="project" value="UniProtKB-KW"/>
</dbReference>
<evidence type="ECO:0000256" key="1">
    <source>
        <dbReference type="ARBA" id="ARBA00001947"/>
    </source>
</evidence>
<feature type="chain" id="PRO_5022882312" description="PEP-CTERM protein-sorting domain-containing protein" evidence="7">
    <location>
        <begin position="22"/>
        <end position="284"/>
    </location>
</feature>
<keyword evidence="7" id="KW-0732">Signal</keyword>
<protein>
    <recommendedName>
        <fullName evidence="10">PEP-CTERM protein-sorting domain-containing protein</fullName>
    </recommendedName>
</protein>